<dbReference type="EMBL" id="BNJF01000002">
    <property type="protein sequence ID" value="GHO46760.1"/>
    <property type="molecule type" value="Genomic_DNA"/>
</dbReference>
<dbReference type="AlphaFoldDB" id="A0A8J3MVQ7"/>
<sequence length="78" mass="9086">MRVSALVSNIQSRFVNNNASSPGNGYTVYTVRAEWLDPRTGSRYRFKQDKNSRPVVREGEYVTVQINPQNYNDYHMEL</sequence>
<name>A0A8J3MVQ7_9CHLR</name>
<evidence type="ECO:0000313" key="2">
    <source>
        <dbReference type="Proteomes" id="UP000612362"/>
    </source>
</evidence>
<dbReference type="RefSeq" id="WP_220196117.1">
    <property type="nucleotide sequence ID" value="NZ_BNJF01000002.1"/>
</dbReference>
<dbReference type="Proteomes" id="UP000612362">
    <property type="component" value="Unassembled WGS sequence"/>
</dbReference>
<gene>
    <name evidence="1" type="ORF">KSX_49230</name>
</gene>
<protein>
    <submittedName>
        <fullName evidence="1">Uncharacterized protein</fullName>
    </submittedName>
</protein>
<evidence type="ECO:0000313" key="1">
    <source>
        <dbReference type="EMBL" id="GHO46760.1"/>
    </source>
</evidence>
<comment type="caution">
    <text evidence="1">The sequence shown here is derived from an EMBL/GenBank/DDBJ whole genome shotgun (WGS) entry which is preliminary data.</text>
</comment>
<accession>A0A8J3MVQ7</accession>
<organism evidence="1 2">
    <name type="scientific">Ktedonospora formicarum</name>
    <dbReference type="NCBI Taxonomy" id="2778364"/>
    <lineage>
        <taxon>Bacteria</taxon>
        <taxon>Bacillati</taxon>
        <taxon>Chloroflexota</taxon>
        <taxon>Ktedonobacteria</taxon>
        <taxon>Ktedonobacterales</taxon>
        <taxon>Ktedonobacteraceae</taxon>
        <taxon>Ktedonospora</taxon>
    </lineage>
</organism>
<proteinExistence type="predicted"/>
<keyword evidence="2" id="KW-1185">Reference proteome</keyword>
<reference evidence="1" key="1">
    <citation type="submission" date="2020-10" db="EMBL/GenBank/DDBJ databases">
        <title>Taxonomic study of unclassified bacteria belonging to the class Ktedonobacteria.</title>
        <authorList>
            <person name="Yabe S."/>
            <person name="Wang C.M."/>
            <person name="Zheng Y."/>
            <person name="Sakai Y."/>
            <person name="Cavaletti L."/>
            <person name="Monciardini P."/>
            <person name="Donadio S."/>
        </authorList>
    </citation>
    <scope>NUCLEOTIDE SEQUENCE</scope>
    <source>
        <strain evidence="1">SOSP1-1</strain>
    </source>
</reference>